<feature type="non-terminal residue" evidence="1">
    <location>
        <position position="1"/>
    </location>
</feature>
<comment type="caution">
    <text evidence="1">The sequence shown here is derived from an EMBL/GenBank/DDBJ whole genome shotgun (WGS) entry which is preliminary data.</text>
</comment>
<accession>A0AA38C2Q2</accession>
<dbReference type="AlphaFoldDB" id="A0AA38C2Q2"/>
<reference evidence="1 2" key="1">
    <citation type="journal article" date="2021" name="Nat. Plants">
        <title>The Taxus genome provides insights into paclitaxel biosynthesis.</title>
        <authorList>
            <person name="Xiong X."/>
            <person name="Gou J."/>
            <person name="Liao Q."/>
            <person name="Li Y."/>
            <person name="Zhou Q."/>
            <person name="Bi G."/>
            <person name="Li C."/>
            <person name="Du R."/>
            <person name="Wang X."/>
            <person name="Sun T."/>
            <person name="Guo L."/>
            <person name="Liang H."/>
            <person name="Lu P."/>
            <person name="Wu Y."/>
            <person name="Zhang Z."/>
            <person name="Ro D.K."/>
            <person name="Shang Y."/>
            <person name="Huang S."/>
            <person name="Yan J."/>
        </authorList>
    </citation>
    <scope>NUCLEOTIDE SEQUENCE [LARGE SCALE GENOMIC DNA]</scope>
    <source>
        <strain evidence="1">Ta-2019</strain>
    </source>
</reference>
<feature type="non-terminal residue" evidence="1">
    <location>
        <position position="51"/>
    </location>
</feature>
<gene>
    <name evidence="1" type="ORF">KI387_032931</name>
</gene>
<name>A0AA38C2Q2_TAXCH</name>
<sequence>GNTSSISLETERHILHVNLSPDNIDYAKEITLNAVGDGWLLSNILIDTGAE</sequence>
<evidence type="ECO:0000313" key="1">
    <source>
        <dbReference type="EMBL" id="KAH9288814.1"/>
    </source>
</evidence>
<dbReference type="Proteomes" id="UP000824469">
    <property type="component" value="Unassembled WGS sequence"/>
</dbReference>
<organism evidence="1 2">
    <name type="scientific">Taxus chinensis</name>
    <name type="common">Chinese yew</name>
    <name type="synonym">Taxus wallichiana var. chinensis</name>
    <dbReference type="NCBI Taxonomy" id="29808"/>
    <lineage>
        <taxon>Eukaryota</taxon>
        <taxon>Viridiplantae</taxon>
        <taxon>Streptophyta</taxon>
        <taxon>Embryophyta</taxon>
        <taxon>Tracheophyta</taxon>
        <taxon>Spermatophyta</taxon>
        <taxon>Pinopsida</taxon>
        <taxon>Pinidae</taxon>
        <taxon>Conifers II</taxon>
        <taxon>Cupressales</taxon>
        <taxon>Taxaceae</taxon>
        <taxon>Taxus</taxon>
    </lineage>
</organism>
<dbReference type="EMBL" id="JAHRHJ020003813">
    <property type="protein sequence ID" value="KAH9288814.1"/>
    <property type="molecule type" value="Genomic_DNA"/>
</dbReference>
<evidence type="ECO:0000313" key="2">
    <source>
        <dbReference type="Proteomes" id="UP000824469"/>
    </source>
</evidence>
<protein>
    <submittedName>
        <fullName evidence="1">Uncharacterized protein</fullName>
    </submittedName>
</protein>
<keyword evidence="2" id="KW-1185">Reference proteome</keyword>
<proteinExistence type="predicted"/>